<accession>A0A918UKT9</accession>
<dbReference type="Proteomes" id="UP000619457">
    <property type="component" value="Unassembled WGS sequence"/>
</dbReference>
<dbReference type="AlphaFoldDB" id="A0A918UKT9"/>
<dbReference type="RefSeq" id="WP_018474044.1">
    <property type="nucleotide sequence ID" value="NZ_BMWX01000001.1"/>
</dbReference>
<keyword evidence="2" id="KW-1185">Reference proteome</keyword>
<sequence>MISTEKEYEATLSRIEELLVKPENIENSELEGFEELNRLSDLVADFEEKILLKDELIKGEESGLSNKSVAEILAEAKRRAQTNLKAVII</sequence>
<organism evidence="1 2">
    <name type="scientific">Echinicola pacifica</name>
    <dbReference type="NCBI Taxonomy" id="346377"/>
    <lineage>
        <taxon>Bacteria</taxon>
        <taxon>Pseudomonadati</taxon>
        <taxon>Bacteroidota</taxon>
        <taxon>Cytophagia</taxon>
        <taxon>Cytophagales</taxon>
        <taxon>Cyclobacteriaceae</taxon>
        <taxon>Echinicola</taxon>
    </lineage>
</organism>
<evidence type="ECO:0008006" key="3">
    <source>
        <dbReference type="Google" id="ProtNLM"/>
    </source>
</evidence>
<evidence type="ECO:0000313" key="1">
    <source>
        <dbReference type="EMBL" id="GGZ17121.1"/>
    </source>
</evidence>
<proteinExistence type="predicted"/>
<evidence type="ECO:0000313" key="2">
    <source>
        <dbReference type="Proteomes" id="UP000619457"/>
    </source>
</evidence>
<name>A0A918UKT9_9BACT</name>
<protein>
    <recommendedName>
        <fullName evidence="3">HTH-type transcriptional regulator / antitoxin HigA</fullName>
    </recommendedName>
</protein>
<comment type="caution">
    <text evidence="1">The sequence shown here is derived from an EMBL/GenBank/DDBJ whole genome shotgun (WGS) entry which is preliminary data.</text>
</comment>
<gene>
    <name evidence="1" type="ORF">GCM10007049_06890</name>
</gene>
<reference evidence="1" key="1">
    <citation type="journal article" date="2014" name="Int. J. Syst. Evol. Microbiol.">
        <title>Complete genome sequence of Corynebacterium casei LMG S-19264T (=DSM 44701T), isolated from a smear-ripened cheese.</title>
        <authorList>
            <consortium name="US DOE Joint Genome Institute (JGI-PGF)"/>
            <person name="Walter F."/>
            <person name="Albersmeier A."/>
            <person name="Kalinowski J."/>
            <person name="Ruckert C."/>
        </authorList>
    </citation>
    <scope>NUCLEOTIDE SEQUENCE</scope>
    <source>
        <strain evidence="1">KCTC 12368</strain>
    </source>
</reference>
<dbReference type="EMBL" id="BMWX01000001">
    <property type="protein sequence ID" value="GGZ17121.1"/>
    <property type="molecule type" value="Genomic_DNA"/>
</dbReference>
<reference evidence="1" key="2">
    <citation type="submission" date="2020-09" db="EMBL/GenBank/DDBJ databases">
        <authorList>
            <person name="Sun Q."/>
            <person name="Kim S."/>
        </authorList>
    </citation>
    <scope>NUCLEOTIDE SEQUENCE</scope>
    <source>
        <strain evidence="1">KCTC 12368</strain>
    </source>
</reference>